<feature type="compositionally biased region" description="Polar residues" evidence="1">
    <location>
        <begin position="27"/>
        <end position="37"/>
    </location>
</feature>
<name>A0A0C2Z539_9AGAM</name>
<keyword evidence="3" id="KW-1185">Reference proteome</keyword>
<sequence length="233" mass="26633">MSKRLASFRGPSTPTPSPVSQPRQPGTPLSPSRTSETTIHRKARTLLQELRSISQTWDDLVLVDGLKATHTLVDTRTELDNALALLPRDRQPRSPVVGPKLATMEQCIIQLDTVLTKLQKQLRRMGAVVDNLEALYHEAQKTKGPKWCKEEPLWLSWSLEKFVLSLGTITTPYHKSLDLLTDLTNQLRSHSVSFETSKDILNQWIEQPYLQEDGWEAQWEDLCAVEVERWDVR</sequence>
<dbReference type="EMBL" id="KN822106">
    <property type="protein sequence ID" value="KIM57063.1"/>
    <property type="molecule type" value="Genomic_DNA"/>
</dbReference>
<protein>
    <submittedName>
        <fullName evidence="2">Uncharacterized protein</fullName>
    </submittedName>
</protein>
<organism evidence="2 3">
    <name type="scientific">Scleroderma citrinum Foug A</name>
    <dbReference type="NCBI Taxonomy" id="1036808"/>
    <lineage>
        <taxon>Eukaryota</taxon>
        <taxon>Fungi</taxon>
        <taxon>Dikarya</taxon>
        <taxon>Basidiomycota</taxon>
        <taxon>Agaricomycotina</taxon>
        <taxon>Agaricomycetes</taxon>
        <taxon>Agaricomycetidae</taxon>
        <taxon>Boletales</taxon>
        <taxon>Sclerodermatineae</taxon>
        <taxon>Sclerodermataceae</taxon>
        <taxon>Scleroderma</taxon>
    </lineage>
</organism>
<evidence type="ECO:0000313" key="2">
    <source>
        <dbReference type="EMBL" id="KIM57063.1"/>
    </source>
</evidence>
<dbReference type="InParanoid" id="A0A0C2Z539"/>
<feature type="region of interest" description="Disordered" evidence="1">
    <location>
        <begin position="1"/>
        <end position="38"/>
    </location>
</feature>
<dbReference type="HOGENOM" id="CLU_089014_0_0_1"/>
<reference evidence="2 3" key="1">
    <citation type="submission" date="2014-04" db="EMBL/GenBank/DDBJ databases">
        <authorList>
            <consortium name="DOE Joint Genome Institute"/>
            <person name="Kuo A."/>
            <person name="Kohler A."/>
            <person name="Nagy L.G."/>
            <person name="Floudas D."/>
            <person name="Copeland A."/>
            <person name="Barry K.W."/>
            <person name="Cichocki N."/>
            <person name="Veneault-Fourrey C."/>
            <person name="LaButti K."/>
            <person name="Lindquist E.A."/>
            <person name="Lipzen A."/>
            <person name="Lundell T."/>
            <person name="Morin E."/>
            <person name="Murat C."/>
            <person name="Sun H."/>
            <person name="Tunlid A."/>
            <person name="Henrissat B."/>
            <person name="Grigoriev I.V."/>
            <person name="Hibbett D.S."/>
            <person name="Martin F."/>
            <person name="Nordberg H.P."/>
            <person name="Cantor M.N."/>
            <person name="Hua S.X."/>
        </authorList>
    </citation>
    <scope>NUCLEOTIDE SEQUENCE [LARGE SCALE GENOMIC DNA]</scope>
    <source>
        <strain evidence="2 3">Foug A</strain>
    </source>
</reference>
<dbReference type="AlphaFoldDB" id="A0A0C2Z539"/>
<evidence type="ECO:0000256" key="1">
    <source>
        <dbReference type="SAM" id="MobiDB-lite"/>
    </source>
</evidence>
<accession>A0A0C2Z539</accession>
<reference evidence="3" key="2">
    <citation type="submission" date="2015-01" db="EMBL/GenBank/DDBJ databases">
        <title>Evolutionary Origins and Diversification of the Mycorrhizal Mutualists.</title>
        <authorList>
            <consortium name="DOE Joint Genome Institute"/>
            <consortium name="Mycorrhizal Genomics Consortium"/>
            <person name="Kohler A."/>
            <person name="Kuo A."/>
            <person name="Nagy L.G."/>
            <person name="Floudas D."/>
            <person name="Copeland A."/>
            <person name="Barry K.W."/>
            <person name="Cichocki N."/>
            <person name="Veneault-Fourrey C."/>
            <person name="LaButti K."/>
            <person name="Lindquist E.A."/>
            <person name="Lipzen A."/>
            <person name="Lundell T."/>
            <person name="Morin E."/>
            <person name="Murat C."/>
            <person name="Riley R."/>
            <person name="Ohm R."/>
            <person name="Sun H."/>
            <person name="Tunlid A."/>
            <person name="Henrissat B."/>
            <person name="Grigoriev I.V."/>
            <person name="Hibbett D.S."/>
            <person name="Martin F."/>
        </authorList>
    </citation>
    <scope>NUCLEOTIDE SEQUENCE [LARGE SCALE GENOMIC DNA]</scope>
    <source>
        <strain evidence="3">Foug A</strain>
    </source>
</reference>
<dbReference type="Proteomes" id="UP000053989">
    <property type="component" value="Unassembled WGS sequence"/>
</dbReference>
<evidence type="ECO:0000313" key="3">
    <source>
        <dbReference type="Proteomes" id="UP000053989"/>
    </source>
</evidence>
<proteinExistence type="predicted"/>
<gene>
    <name evidence="2" type="ORF">SCLCIDRAFT_131259</name>
</gene>
<dbReference type="OrthoDB" id="17066at2759"/>